<dbReference type="AlphaFoldDB" id="A0A085M9X3"/>
<organism evidence="1 2">
    <name type="scientific">Trichuris suis</name>
    <name type="common">pig whipworm</name>
    <dbReference type="NCBI Taxonomy" id="68888"/>
    <lineage>
        <taxon>Eukaryota</taxon>
        <taxon>Metazoa</taxon>
        <taxon>Ecdysozoa</taxon>
        <taxon>Nematoda</taxon>
        <taxon>Enoplea</taxon>
        <taxon>Dorylaimia</taxon>
        <taxon>Trichinellida</taxon>
        <taxon>Trichuridae</taxon>
        <taxon>Trichuris</taxon>
    </lineage>
</organism>
<dbReference type="EMBL" id="KL363211">
    <property type="protein sequence ID" value="KFD54019.1"/>
    <property type="molecule type" value="Genomic_DNA"/>
</dbReference>
<dbReference type="PANTHER" id="PTHR45913:SF22">
    <property type="entry name" value="SCAN BOX DOMAIN-CONTAINING PROTEIN"/>
    <property type="match status" value="1"/>
</dbReference>
<name>A0A085M9X3_9BILA</name>
<evidence type="ECO:0008006" key="3">
    <source>
        <dbReference type="Google" id="ProtNLM"/>
    </source>
</evidence>
<evidence type="ECO:0000313" key="2">
    <source>
        <dbReference type="Proteomes" id="UP000030764"/>
    </source>
</evidence>
<dbReference type="PANTHER" id="PTHR45913">
    <property type="entry name" value="EPM2A-INTERACTING PROTEIN 1"/>
    <property type="match status" value="1"/>
</dbReference>
<dbReference type="Proteomes" id="UP000030764">
    <property type="component" value="Unassembled WGS sequence"/>
</dbReference>
<keyword evidence="2" id="KW-1185">Reference proteome</keyword>
<protein>
    <recommendedName>
        <fullName evidence="3">HAT C-terminal dimerisation domain-containing protein</fullName>
    </recommendedName>
</protein>
<reference evidence="1 2" key="1">
    <citation type="journal article" date="2014" name="Nat. Genet.">
        <title>Genome and transcriptome of the porcine whipworm Trichuris suis.</title>
        <authorList>
            <person name="Jex A.R."/>
            <person name="Nejsum P."/>
            <person name="Schwarz E.M."/>
            <person name="Hu L."/>
            <person name="Young N.D."/>
            <person name="Hall R.S."/>
            <person name="Korhonen P.K."/>
            <person name="Liao S."/>
            <person name="Thamsborg S."/>
            <person name="Xia J."/>
            <person name="Xu P."/>
            <person name="Wang S."/>
            <person name="Scheerlinck J.P."/>
            <person name="Hofmann A."/>
            <person name="Sternberg P.W."/>
            <person name="Wang J."/>
            <person name="Gasser R.B."/>
        </authorList>
    </citation>
    <scope>NUCLEOTIDE SEQUENCE [LARGE SCALE GENOMIC DNA]</scope>
    <source>
        <strain evidence="1">DCEP-RM93M</strain>
    </source>
</reference>
<sequence length="208" mass="24420">MTVPYVKICASLKWTIAYLADLYFKFNEMNKQLQSNEQNLIKTKVVISAFLSKLMLFKCNFARGEFCQFPTLAKVSKEVKIPEDDVHIYCQHLEMLQEDFLRRFHDILSLVIPNWALDPFIVNPLNVDIYFQEELIDLQSNEETKPRMARGYEYFWLHQETPLRYPALWAAMKSVATDLVTKKRNRLEVVNRAIHDCGSRHCSPILKG</sequence>
<gene>
    <name evidence="1" type="ORF">M513_05038</name>
</gene>
<evidence type="ECO:0000313" key="1">
    <source>
        <dbReference type="EMBL" id="KFD54019.1"/>
    </source>
</evidence>
<proteinExistence type="predicted"/>
<accession>A0A085M9X3</accession>